<dbReference type="Proteomes" id="UP000054498">
    <property type="component" value="Unassembled WGS sequence"/>
</dbReference>
<keyword evidence="3" id="KW-0808">Transferase</keyword>
<dbReference type="STRING" id="145388.A0A0D2M571"/>
<proteinExistence type="inferred from homology"/>
<dbReference type="RefSeq" id="XP_013895441.1">
    <property type="nucleotide sequence ID" value="XM_014039987.1"/>
</dbReference>
<evidence type="ECO:0000313" key="11">
    <source>
        <dbReference type="Proteomes" id="UP000054498"/>
    </source>
</evidence>
<keyword evidence="4" id="KW-0548">Nucleotidyltransferase</keyword>
<evidence type="ECO:0000256" key="6">
    <source>
        <dbReference type="ARBA" id="ARBA00022741"/>
    </source>
</evidence>
<name>A0A0D2M571_9CHLO</name>
<protein>
    <recommendedName>
        <fullName evidence="9">Selenoprotein O</fullName>
    </recommendedName>
</protein>
<evidence type="ECO:0000256" key="4">
    <source>
        <dbReference type="ARBA" id="ARBA00022695"/>
    </source>
</evidence>
<comment type="cofactor">
    <cofactor evidence="1">
        <name>Mg(2+)</name>
        <dbReference type="ChEBI" id="CHEBI:18420"/>
    </cofactor>
</comment>
<dbReference type="EMBL" id="KK103012">
    <property type="protein sequence ID" value="KIY96421.1"/>
    <property type="molecule type" value="Genomic_DNA"/>
</dbReference>
<sequence>MAAPSSVQAPAKRSLEELAFDNTFVRELPADPEAGNSLRQVFGALYSRVSPTPAAGEARLVAYSKEVAELLDLDPSECERPEFALLMAGAAPLPGSEPYAQCYGGHQFGQWAGQLGDGRAITLGEVVNSRGQRWELQLKGAGRTPYSRRADGRAVLRSSLREFVCSEAMAALGVPTTRALSLVNTGDKVMRDMFYNGDVKFEPGAVVCRVSPSFVRFGTFQLPVSRGPEEHGLVRQTADYVIRHHFPDIEKEHDGEGKYLAWLREVTLRTARLAAAWQGVGFVHGVLNTDNMSILGVTIGLTDWIL</sequence>
<evidence type="ECO:0000256" key="2">
    <source>
        <dbReference type="ARBA" id="ARBA00009747"/>
    </source>
</evidence>
<accession>A0A0D2M571</accession>
<dbReference type="KEGG" id="mng:MNEG_11542"/>
<keyword evidence="8" id="KW-0460">Magnesium</keyword>
<dbReference type="GO" id="GO:0046872">
    <property type="term" value="F:metal ion binding"/>
    <property type="evidence" value="ECO:0007669"/>
    <property type="project" value="UniProtKB-KW"/>
</dbReference>
<keyword evidence="6" id="KW-0547">Nucleotide-binding</keyword>
<evidence type="ECO:0000256" key="8">
    <source>
        <dbReference type="ARBA" id="ARBA00022842"/>
    </source>
</evidence>
<dbReference type="PANTHER" id="PTHR32057:SF14">
    <property type="entry name" value="PROTEIN ADENYLYLTRANSFERASE SELO, MITOCHONDRIAL"/>
    <property type="match status" value="1"/>
</dbReference>
<evidence type="ECO:0000256" key="7">
    <source>
        <dbReference type="ARBA" id="ARBA00022840"/>
    </source>
</evidence>
<keyword evidence="11" id="KW-1185">Reference proteome</keyword>
<gene>
    <name evidence="10" type="ORF">MNEG_11542</name>
</gene>
<dbReference type="GeneID" id="25728815"/>
<evidence type="ECO:0000256" key="9">
    <source>
        <dbReference type="ARBA" id="ARBA00031547"/>
    </source>
</evidence>
<reference evidence="10 11" key="1">
    <citation type="journal article" date="2013" name="BMC Genomics">
        <title>Reconstruction of the lipid metabolism for the microalga Monoraphidium neglectum from its genome sequence reveals characteristics suitable for biofuel production.</title>
        <authorList>
            <person name="Bogen C."/>
            <person name="Al-Dilaimi A."/>
            <person name="Albersmeier A."/>
            <person name="Wichmann J."/>
            <person name="Grundmann M."/>
            <person name="Rupp O."/>
            <person name="Lauersen K.J."/>
            <person name="Blifernez-Klassen O."/>
            <person name="Kalinowski J."/>
            <person name="Goesmann A."/>
            <person name="Mussgnug J.H."/>
            <person name="Kruse O."/>
        </authorList>
    </citation>
    <scope>NUCLEOTIDE SEQUENCE [LARGE SCALE GENOMIC DNA]</scope>
    <source>
        <strain evidence="10 11">SAG 48.87</strain>
    </source>
</reference>
<dbReference type="Pfam" id="PF02696">
    <property type="entry name" value="SelO"/>
    <property type="match status" value="1"/>
</dbReference>
<organism evidence="10 11">
    <name type="scientific">Monoraphidium neglectum</name>
    <dbReference type="NCBI Taxonomy" id="145388"/>
    <lineage>
        <taxon>Eukaryota</taxon>
        <taxon>Viridiplantae</taxon>
        <taxon>Chlorophyta</taxon>
        <taxon>core chlorophytes</taxon>
        <taxon>Chlorophyceae</taxon>
        <taxon>CS clade</taxon>
        <taxon>Sphaeropleales</taxon>
        <taxon>Selenastraceae</taxon>
        <taxon>Monoraphidium</taxon>
    </lineage>
</organism>
<dbReference type="AlphaFoldDB" id="A0A0D2M571"/>
<dbReference type="OrthoDB" id="10254721at2759"/>
<evidence type="ECO:0000256" key="3">
    <source>
        <dbReference type="ARBA" id="ARBA00022679"/>
    </source>
</evidence>
<keyword evidence="7" id="KW-0067">ATP-binding</keyword>
<dbReference type="GO" id="GO:0005524">
    <property type="term" value="F:ATP binding"/>
    <property type="evidence" value="ECO:0007669"/>
    <property type="project" value="UniProtKB-KW"/>
</dbReference>
<comment type="similarity">
    <text evidence="2">Belongs to the SELO family.</text>
</comment>
<evidence type="ECO:0000256" key="5">
    <source>
        <dbReference type="ARBA" id="ARBA00022723"/>
    </source>
</evidence>
<keyword evidence="5" id="KW-0479">Metal-binding</keyword>
<dbReference type="GO" id="GO:0070733">
    <property type="term" value="F:AMPylase activity"/>
    <property type="evidence" value="ECO:0007669"/>
    <property type="project" value="TreeGrafter"/>
</dbReference>
<evidence type="ECO:0000256" key="1">
    <source>
        <dbReference type="ARBA" id="ARBA00001946"/>
    </source>
</evidence>
<dbReference type="InterPro" id="IPR003846">
    <property type="entry name" value="SelO"/>
</dbReference>
<dbReference type="GO" id="GO:0009534">
    <property type="term" value="C:chloroplast thylakoid"/>
    <property type="evidence" value="ECO:0007669"/>
    <property type="project" value="TreeGrafter"/>
</dbReference>
<dbReference type="PANTHER" id="PTHR32057">
    <property type="entry name" value="PROTEIN ADENYLYLTRANSFERASE SELO, MITOCHONDRIAL"/>
    <property type="match status" value="1"/>
</dbReference>
<evidence type="ECO:0000313" key="10">
    <source>
        <dbReference type="EMBL" id="KIY96421.1"/>
    </source>
</evidence>